<dbReference type="RefSeq" id="XP_037213069.1">
    <property type="nucleotide sequence ID" value="XM_037370477.1"/>
</dbReference>
<dbReference type="PANTHER" id="PTHR35043">
    <property type="entry name" value="TRANSCRIPTION FACTOR DOMAIN-CONTAINING PROTEIN"/>
    <property type="match status" value="1"/>
</dbReference>
<dbReference type="Proteomes" id="UP000636479">
    <property type="component" value="Unassembled WGS sequence"/>
</dbReference>
<keyword evidence="1" id="KW-1133">Transmembrane helix</keyword>
<comment type="caution">
    <text evidence="2">The sequence shown here is derived from an EMBL/GenBank/DDBJ whole genome shotgun (WGS) entry which is preliminary data.</text>
</comment>
<evidence type="ECO:0000313" key="2">
    <source>
        <dbReference type="EMBL" id="KAF7288917.1"/>
    </source>
</evidence>
<dbReference type="GeneID" id="59352993"/>
<evidence type="ECO:0000313" key="3">
    <source>
        <dbReference type="Proteomes" id="UP000636479"/>
    </source>
</evidence>
<sequence length="322" mass="35582">MLFLLAYASASAHSRSGHWQTALADECTDINNCRRLFDIVWGCLATIFLCIWVSVHPNIPPPTAARPERGAGFWRRAKWQLVTTNGPLLQRVKLMAAALIAPEIIVGMAAKQAIMAQSFAREFHISLTHGFFLVMGGFADADGHPIVTVKQLMTGDVVQEIHATRESDIADKSKGDVLSKGIALCQGIWFIAQFATLAFATLNGLTWLLWLPKPLDVRNPIQLSATTMQNEVVPVKIHPPSISWSSRFTSVFMNLYEPHVYDPLSATSVPTFWCTTYTDYERLSEHVLTLRTVVFSELLCGSLFGAVHCPPLSKCGSGALRR</sequence>
<evidence type="ECO:0000256" key="1">
    <source>
        <dbReference type="SAM" id="Phobius"/>
    </source>
</evidence>
<reference evidence="2" key="1">
    <citation type="submission" date="2020-05" db="EMBL/GenBank/DDBJ databases">
        <title>Mycena genomes resolve the evolution of fungal bioluminescence.</title>
        <authorList>
            <person name="Tsai I.J."/>
        </authorList>
    </citation>
    <scope>NUCLEOTIDE SEQUENCE</scope>
    <source>
        <strain evidence="2">171206Taipei</strain>
    </source>
</reference>
<dbReference type="EMBL" id="JACAZF010000018">
    <property type="protein sequence ID" value="KAF7288917.1"/>
    <property type="molecule type" value="Genomic_DNA"/>
</dbReference>
<gene>
    <name evidence="2" type="ORF">MIND_01407900</name>
</gene>
<proteinExistence type="predicted"/>
<feature type="transmembrane region" description="Helical" evidence="1">
    <location>
        <begin position="188"/>
        <end position="211"/>
    </location>
</feature>
<dbReference type="OrthoDB" id="9451547at2759"/>
<dbReference type="AlphaFoldDB" id="A0A8H6VP50"/>
<keyword evidence="1" id="KW-0812">Transmembrane</keyword>
<dbReference type="PANTHER" id="PTHR35043:SF7">
    <property type="entry name" value="TRANSCRIPTION FACTOR DOMAIN-CONTAINING PROTEIN"/>
    <property type="match status" value="1"/>
</dbReference>
<organism evidence="2 3">
    <name type="scientific">Mycena indigotica</name>
    <dbReference type="NCBI Taxonomy" id="2126181"/>
    <lineage>
        <taxon>Eukaryota</taxon>
        <taxon>Fungi</taxon>
        <taxon>Dikarya</taxon>
        <taxon>Basidiomycota</taxon>
        <taxon>Agaricomycotina</taxon>
        <taxon>Agaricomycetes</taxon>
        <taxon>Agaricomycetidae</taxon>
        <taxon>Agaricales</taxon>
        <taxon>Marasmiineae</taxon>
        <taxon>Mycenaceae</taxon>
        <taxon>Mycena</taxon>
    </lineage>
</organism>
<name>A0A8H6VP50_9AGAR</name>
<keyword evidence="1" id="KW-0472">Membrane</keyword>
<protein>
    <submittedName>
        <fullName evidence="2">Uncharacterized protein</fullName>
    </submittedName>
</protein>
<keyword evidence="3" id="KW-1185">Reference proteome</keyword>
<accession>A0A8H6VP50</accession>